<dbReference type="GO" id="GO:0005506">
    <property type="term" value="F:iron ion binding"/>
    <property type="evidence" value="ECO:0007669"/>
    <property type="project" value="UniProtKB-UniRule"/>
</dbReference>
<evidence type="ECO:0000256" key="4">
    <source>
        <dbReference type="ARBA" id="ARBA00022596"/>
    </source>
</evidence>
<keyword evidence="8 12" id="KW-0560">Oxidoreductase</keyword>
<dbReference type="GO" id="GO:0005737">
    <property type="term" value="C:cytoplasm"/>
    <property type="evidence" value="ECO:0007669"/>
    <property type="project" value="UniProtKB-SubCell"/>
</dbReference>
<keyword evidence="5 12" id="KW-0028">Amino-acid biosynthesis</keyword>
<dbReference type="GO" id="GO:0005886">
    <property type="term" value="C:plasma membrane"/>
    <property type="evidence" value="ECO:0007669"/>
    <property type="project" value="UniProtKB-SubCell"/>
</dbReference>
<evidence type="ECO:0000313" key="14">
    <source>
        <dbReference type="Proteomes" id="UP001152759"/>
    </source>
</evidence>
<evidence type="ECO:0000256" key="12">
    <source>
        <dbReference type="HAMAP-Rule" id="MF_03154"/>
    </source>
</evidence>
<dbReference type="GO" id="GO:0016151">
    <property type="term" value="F:nickel cation binding"/>
    <property type="evidence" value="ECO:0007669"/>
    <property type="project" value="UniProtKB-UniRule"/>
</dbReference>
<dbReference type="HAMAP" id="MF_03154">
    <property type="entry name" value="Salvage_MtnD_euk"/>
    <property type="match status" value="1"/>
</dbReference>
<proteinExistence type="inferred from homology"/>
<dbReference type="PANTHER" id="PTHR23418:SF0">
    <property type="entry name" value="ACIREDUCTONE DIOXYGENASE"/>
    <property type="match status" value="1"/>
</dbReference>
<dbReference type="CDD" id="cd02232">
    <property type="entry name" value="cupin_ARD"/>
    <property type="match status" value="1"/>
</dbReference>
<dbReference type="OrthoDB" id="1867259at2759"/>
<comment type="similarity">
    <text evidence="12">Belongs to the acireductone dioxygenase (ARD) family.</text>
</comment>
<dbReference type="Pfam" id="PF03079">
    <property type="entry name" value="ARD"/>
    <property type="match status" value="1"/>
</dbReference>
<evidence type="ECO:0000313" key="13">
    <source>
        <dbReference type="EMBL" id="CAH0391681.1"/>
    </source>
</evidence>
<dbReference type="EC" id="1.13.11.54" evidence="12"/>
<dbReference type="InterPro" id="IPR011051">
    <property type="entry name" value="RmlC_Cupin_sf"/>
</dbReference>
<dbReference type="EC" id="1.13.11.53" evidence="12"/>
<comment type="pathway">
    <text evidence="12">Amino-acid biosynthesis; L-methionine biosynthesis via salvage pathway; L-methionine from S-methyl-5-thio-alpha-D-ribose 1-phosphate: step 5/6.</text>
</comment>
<evidence type="ECO:0000256" key="3">
    <source>
        <dbReference type="ARBA" id="ARBA00022490"/>
    </source>
</evidence>
<reference evidence="13" key="1">
    <citation type="submission" date="2021-12" db="EMBL/GenBank/DDBJ databases">
        <authorList>
            <person name="King R."/>
        </authorList>
    </citation>
    <scope>NUCLEOTIDE SEQUENCE</scope>
</reference>
<dbReference type="GO" id="GO:0019509">
    <property type="term" value="P:L-methionine salvage from methylthioadenosine"/>
    <property type="evidence" value="ECO:0007669"/>
    <property type="project" value="UniProtKB-UniRule"/>
</dbReference>
<keyword evidence="11 12" id="KW-0539">Nucleus</keyword>
<dbReference type="InterPro" id="IPR014710">
    <property type="entry name" value="RmlC-like_jellyroll"/>
</dbReference>
<dbReference type="InterPro" id="IPR027496">
    <property type="entry name" value="ARD_euk"/>
</dbReference>
<feature type="binding site" evidence="12">
    <location>
        <position position="90"/>
    </location>
    <ligand>
        <name>Fe(2+)</name>
        <dbReference type="ChEBI" id="CHEBI:29033"/>
        <note>for iron-dependent acireductone dioxygenase activity</note>
    </ligand>
</feature>
<comment type="catalytic activity">
    <reaction evidence="1 12">
        <text>1,2-dihydroxy-5-(methylsulfanyl)pent-1-en-3-one + O2 = 4-methylsulfanyl-2-oxobutanoate + formate + 2 H(+)</text>
        <dbReference type="Rhea" id="RHEA:24504"/>
        <dbReference type="ChEBI" id="CHEBI:15378"/>
        <dbReference type="ChEBI" id="CHEBI:15379"/>
        <dbReference type="ChEBI" id="CHEBI:15740"/>
        <dbReference type="ChEBI" id="CHEBI:16723"/>
        <dbReference type="ChEBI" id="CHEBI:49252"/>
        <dbReference type="EC" id="1.13.11.54"/>
    </reaction>
</comment>
<organism evidence="13 14">
    <name type="scientific">Bemisia tabaci</name>
    <name type="common">Sweetpotato whitefly</name>
    <name type="synonym">Aleurodes tabaci</name>
    <dbReference type="NCBI Taxonomy" id="7038"/>
    <lineage>
        <taxon>Eukaryota</taxon>
        <taxon>Metazoa</taxon>
        <taxon>Ecdysozoa</taxon>
        <taxon>Arthropoda</taxon>
        <taxon>Hexapoda</taxon>
        <taxon>Insecta</taxon>
        <taxon>Pterygota</taxon>
        <taxon>Neoptera</taxon>
        <taxon>Paraneoptera</taxon>
        <taxon>Hemiptera</taxon>
        <taxon>Sternorrhyncha</taxon>
        <taxon>Aleyrodoidea</taxon>
        <taxon>Aleyrodidae</taxon>
        <taxon>Aleyrodinae</taxon>
        <taxon>Bemisia</taxon>
    </lineage>
</organism>
<dbReference type="InterPro" id="IPR004313">
    <property type="entry name" value="ARD"/>
</dbReference>
<feature type="binding site" evidence="12">
    <location>
        <position position="92"/>
    </location>
    <ligand>
        <name>Ni(2+)</name>
        <dbReference type="ChEBI" id="CHEBI:49786"/>
        <note>for nickel-dependent acireductone dioxygenase activity</note>
    </ligand>
</feature>
<keyword evidence="6 12" id="KW-0479">Metal-binding</keyword>
<accession>A0A9P0F6Y5</accession>
<dbReference type="FunFam" id="2.60.120.10:FF:000031">
    <property type="entry name" value="1,2-dihydroxy-3-keto-5-methylthiopentene dioxygenase"/>
    <property type="match status" value="1"/>
</dbReference>
<dbReference type="Proteomes" id="UP001152759">
    <property type="component" value="Chromosome 6"/>
</dbReference>
<dbReference type="GO" id="GO:0010308">
    <property type="term" value="F:acireductone dioxygenase (Ni2+-requiring) activity"/>
    <property type="evidence" value="ECO:0007669"/>
    <property type="project" value="UniProtKB-UniRule"/>
</dbReference>
<name>A0A9P0F6Y5_BEMTA</name>
<feature type="binding site" evidence="12">
    <location>
        <position position="96"/>
    </location>
    <ligand>
        <name>Ni(2+)</name>
        <dbReference type="ChEBI" id="CHEBI:49786"/>
        <note>for nickel-dependent acireductone dioxygenase activity</note>
    </ligand>
</feature>
<keyword evidence="10 12" id="KW-0486">Methionine biosynthesis</keyword>
<feature type="binding site" evidence="12">
    <location>
        <position position="90"/>
    </location>
    <ligand>
        <name>Ni(2+)</name>
        <dbReference type="ChEBI" id="CHEBI:49786"/>
        <note>for nickel-dependent acireductone dioxygenase activity</note>
    </ligand>
</feature>
<keyword evidence="14" id="KW-1185">Reference proteome</keyword>
<dbReference type="Gene3D" id="2.60.120.10">
    <property type="entry name" value="Jelly Rolls"/>
    <property type="match status" value="1"/>
</dbReference>
<comment type="function">
    <text evidence="12">Catalyzes 2 different reactions between oxygen and the acireductone 1,2-dihydroxy-3-keto-5-methylthiopentene (DHK-MTPene) depending upon the metal bound in the active site. Fe-containing acireductone dioxygenase (Fe-ARD) produces formate and 2-keto-4-methylthiobutyrate (KMTB), the alpha-ketoacid precursor of methionine in the methionine recycle pathway. Ni-containing acireductone dioxygenase (Ni-ARD) produces methylthiopropionate, carbon monoxide and formate, and does not lie on the methionine recycle pathway.</text>
</comment>
<comment type="cofactor">
    <cofactor evidence="12">
        <name>Fe(2+)</name>
        <dbReference type="ChEBI" id="CHEBI:29033"/>
    </cofactor>
    <cofactor evidence="12">
        <name>Ni(2+)</name>
        <dbReference type="ChEBI" id="CHEBI:49786"/>
    </cofactor>
    <text evidence="12">Binds either 1 Fe or Ni cation per monomer. Iron-binding promotes an acireductone dioxygenase reaction producing 2-keto-4-methylthiobutyrate, while nickel-binding promotes an acireductone dioxygenase reaction producing 3-(methylsulfanyl)propanoate.</text>
</comment>
<dbReference type="SUPFAM" id="SSF51182">
    <property type="entry name" value="RmlC-like cupins"/>
    <property type="match status" value="1"/>
</dbReference>
<evidence type="ECO:0000256" key="9">
    <source>
        <dbReference type="ARBA" id="ARBA00023004"/>
    </source>
</evidence>
<evidence type="ECO:0000256" key="11">
    <source>
        <dbReference type="ARBA" id="ARBA00023242"/>
    </source>
</evidence>
<evidence type="ECO:0000256" key="1">
    <source>
        <dbReference type="ARBA" id="ARBA00000428"/>
    </source>
</evidence>
<keyword evidence="4 12" id="KW-0533">Nickel</keyword>
<dbReference type="GO" id="GO:0005634">
    <property type="term" value="C:nucleus"/>
    <property type="evidence" value="ECO:0007669"/>
    <property type="project" value="UniProtKB-SubCell"/>
</dbReference>
<evidence type="ECO:0000256" key="8">
    <source>
        <dbReference type="ARBA" id="ARBA00023002"/>
    </source>
</evidence>
<dbReference type="PANTHER" id="PTHR23418">
    <property type="entry name" value="ACIREDUCTONE DIOXYGENASE"/>
    <property type="match status" value="1"/>
</dbReference>
<evidence type="ECO:0000256" key="10">
    <source>
        <dbReference type="ARBA" id="ARBA00023167"/>
    </source>
</evidence>
<gene>
    <name evidence="13" type="ORF">BEMITA_LOCUS10278</name>
</gene>
<dbReference type="EMBL" id="OU963867">
    <property type="protein sequence ID" value="CAH0391681.1"/>
    <property type="molecule type" value="Genomic_DNA"/>
</dbReference>
<evidence type="ECO:0000256" key="6">
    <source>
        <dbReference type="ARBA" id="ARBA00022723"/>
    </source>
</evidence>
<keyword evidence="9 12" id="KW-0408">Iron</keyword>
<dbReference type="KEGG" id="btab:109042530"/>
<feature type="binding site" evidence="12">
    <location>
        <position position="96"/>
    </location>
    <ligand>
        <name>Fe(2+)</name>
        <dbReference type="ChEBI" id="CHEBI:29033"/>
        <note>for iron-dependent acireductone dioxygenase activity</note>
    </ligand>
</feature>
<keyword evidence="7 12" id="KW-0223">Dioxygenase</keyword>
<feature type="binding site" evidence="12">
    <location>
        <position position="135"/>
    </location>
    <ligand>
        <name>Ni(2+)</name>
        <dbReference type="ChEBI" id="CHEBI:49786"/>
        <note>for nickel-dependent acireductone dioxygenase activity</note>
    </ligand>
</feature>
<comment type="subcellular location">
    <subcellularLocation>
        <location evidence="2">Cell membrane</location>
        <topology evidence="2">Peripheral membrane protein</topology>
        <orientation evidence="2">Cytoplasmic side</orientation>
    </subcellularLocation>
    <subcellularLocation>
        <location evidence="12">Cytoplasm</location>
    </subcellularLocation>
    <subcellularLocation>
        <location evidence="12">Nucleus</location>
    </subcellularLocation>
</comment>
<sequence>MVRAWFMDSDETSDQRLEHHRNPPEFLDLDTLFAKTGVEYFQLNKKDPINDDTLIKLKKDRGYCYEDEITCSKECLPNYDEKLKAFFTEHLHTDEEIRLVLEGSGYFDVRDLEDSWIRIEVTPGDLIIIPAGIYHRFTLDSKNYIRAKRYFIGEPVWTPYDRPADHMPIRSGYLQKMGRNVTSG</sequence>
<keyword evidence="3 12" id="KW-0963">Cytoplasm</keyword>
<feature type="binding site" evidence="12">
    <location>
        <position position="135"/>
    </location>
    <ligand>
        <name>Fe(2+)</name>
        <dbReference type="ChEBI" id="CHEBI:29033"/>
        <note>for iron-dependent acireductone dioxygenase activity</note>
    </ligand>
</feature>
<dbReference type="AlphaFoldDB" id="A0A9P0F6Y5"/>
<evidence type="ECO:0000256" key="7">
    <source>
        <dbReference type="ARBA" id="ARBA00022964"/>
    </source>
</evidence>
<comment type="catalytic activity">
    <reaction evidence="12">
        <text>1,2-dihydroxy-5-(methylsulfanyl)pent-1-en-3-one + O2 = 3-(methylsulfanyl)propanoate + CO + formate + 2 H(+)</text>
        <dbReference type="Rhea" id="RHEA:14161"/>
        <dbReference type="ChEBI" id="CHEBI:15378"/>
        <dbReference type="ChEBI" id="CHEBI:15379"/>
        <dbReference type="ChEBI" id="CHEBI:15740"/>
        <dbReference type="ChEBI" id="CHEBI:17245"/>
        <dbReference type="ChEBI" id="CHEBI:49016"/>
        <dbReference type="ChEBI" id="CHEBI:49252"/>
        <dbReference type="EC" id="1.13.11.53"/>
    </reaction>
</comment>
<evidence type="ECO:0000256" key="5">
    <source>
        <dbReference type="ARBA" id="ARBA00022605"/>
    </source>
</evidence>
<feature type="binding site" evidence="12">
    <location>
        <position position="92"/>
    </location>
    <ligand>
        <name>Fe(2+)</name>
        <dbReference type="ChEBI" id="CHEBI:29033"/>
        <note>for iron-dependent acireductone dioxygenase activity</note>
    </ligand>
</feature>
<protein>
    <recommendedName>
        <fullName evidence="12">Acireductone dioxygenase</fullName>
    </recommendedName>
    <alternativeName>
        <fullName evidence="12">Acireductone dioxygenase (Fe(2+)-requiring)</fullName>
        <shortName evidence="12">ARD'</shortName>
        <shortName evidence="12">Fe-ARD</shortName>
        <ecNumber evidence="12">1.13.11.54</ecNumber>
    </alternativeName>
    <alternativeName>
        <fullName evidence="12">Acireductone dioxygenase (Ni(2+)-requiring)</fullName>
        <shortName evidence="12">ARD</shortName>
        <shortName evidence="12">Ni-ARD</shortName>
        <ecNumber evidence="12">1.13.11.53</ecNumber>
    </alternativeName>
</protein>
<evidence type="ECO:0000256" key="2">
    <source>
        <dbReference type="ARBA" id="ARBA00004413"/>
    </source>
</evidence>
<dbReference type="GO" id="GO:0010309">
    <property type="term" value="F:acireductone dioxygenase [iron(II)-requiring] activity"/>
    <property type="evidence" value="ECO:0007669"/>
    <property type="project" value="UniProtKB-UniRule"/>
</dbReference>